<comment type="caution">
    <text evidence="5">Lacks conserved residue(s) required for the propagation of feature annotation.</text>
</comment>
<dbReference type="EMBL" id="JAFBMS010000156">
    <property type="protein sequence ID" value="KAG9334241.1"/>
    <property type="molecule type" value="Genomic_DNA"/>
</dbReference>
<dbReference type="GO" id="GO:0005031">
    <property type="term" value="F:tumor necrosis factor receptor activity"/>
    <property type="evidence" value="ECO:0007669"/>
    <property type="project" value="TreeGrafter"/>
</dbReference>
<feature type="compositionally biased region" description="Polar residues" evidence="6">
    <location>
        <begin position="293"/>
        <end position="302"/>
    </location>
</feature>
<evidence type="ECO:0000259" key="7">
    <source>
        <dbReference type="PROSITE" id="PS50050"/>
    </source>
</evidence>
<dbReference type="GO" id="GO:0048714">
    <property type="term" value="P:positive regulation of oligodendrocyte differentiation"/>
    <property type="evidence" value="ECO:0007669"/>
    <property type="project" value="TreeGrafter"/>
</dbReference>
<feature type="domain" description="TNFR-Cys" evidence="7">
    <location>
        <begin position="30"/>
        <end position="69"/>
    </location>
</feature>
<feature type="region of interest" description="Disordered" evidence="6">
    <location>
        <begin position="239"/>
        <end position="302"/>
    </location>
</feature>
<dbReference type="Proteomes" id="UP000824540">
    <property type="component" value="Unassembled WGS sequence"/>
</dbReference>
<dbReference type="InterPro" id="IPR051670">
    <property type="entry name" value="TNF_chemokine_rcpt-like"/>
</dbReference>
<accession>A0A8T2N6M1</accession>
<dbReference type="PROSITE" id="PS50050">
    <property type="entry name" value="TNFR_NGFR_2"/>
    <property type="match status" value="2"/>
</dbReference>
<keyword evidence="4" id="KW-0325">Glycoprotein</keyword>
<feature type="compositionally biased region" description="Low complexity" evidence="6">
    <location>
        <begin position="243"/>
        <end position="263"/>
    </location>
</feature>
<keyword evidence="1" id="KW-0732">Signal</keyword>
<dbReference type="GO" id="GO:0002724">
    <property type="term" value="P:regulation of T cell cytokine production"/>
    <property type="evidence" value="ECO:0007669"/>
    <property type="project" value="TreeGrafter"/>
</dbReference>
<feature type="region of interest" description="Disordered" evidence="6">
    <location>
        <begin position="324"/>
        <end position="380"/>
    </location>
</feature>
<keyword evidence="9" id="KW-1185">Reference proteome</keyword>
<evidence type="ECO:0000256" key="3">
    <source>
        <dbReference type="ARBA" id="ARBA00023157"/>
    </source>
</evidence>
<keyword evidence="3 5" id="KW-1015">Disulfide bond</keyword>
<dbReference type="OrthoDB" id="8633482at2759"/>
<dbReference type="PANTHER" id="PTHR47386">
    <property type="entry name" value="TUMOR NECROSIS FACTOR RECEPTOR SUPERFAMILY MEMBER 1B"/>
    <property type="match status" value="1"/>
</dbReference>
<dbReference type="GO" id="GO:0097191">
    <property type="term" value="P:extrinsic apoptotic signaling pathway"/>
    <property type="evidence" value="ECO:0007669"/>
    <property type="project" value="TreeGrafter"/>
</dbReference>
<feature type="repeat" description="TNFR-Cys" evidence="5">
    <location>
        <begin position="70"/>
        <end position="112"/>
    </location>
</feature>
<evidence type="ECO:0000313" key="9">
    <source>
        <dbReference type="Proteomes" id="UP000824540"/>
    </source>
</evidence>
<reference evidence="8" key="1">
    <citation type="thesis" date="2021" institute="BYU ScholarsArchive" country="Provo, UT, USA">
        <title>Applications of and Algorithms for Genome Assembly and Genomic Analyses with an Emphasis on Marine Teleosts.</title>
        <authorList>
            <person name="Pickett B.D."/>
        </authorList>
    </citation>
    <scope>NUCLEOTIDE SEQUENCE</scope>
    <source>
        <strain evidence="8">HI-2016</strain>
    </source>
</reference>
<dbReference type="GO" id="GO:0051044">
    <property type="term" value="P:positive regulation of membrane protein ectodomain proteolysis"/>
    <property type="evidence" value="ECO:0007669"/>
    <property type="project" value="TreeGrafter"/>
</dbReference>
<evidence type="ECO:0000256" key="5">
    <source>
        <dbReference type="PROSITE-ProRule" id="PRU00206"/>
    </source>
</evidence>
<evidence type="ECO:0000256" key="4">
    <source>
        <dbReference type="ARBA" id="ARBA00023180"/>
    </source>
</evidence>
<sequence length="380" mass="39860">MYSIKIMLFVATIHLVENKKLPFSPEPDGQCPDEATYYHKTKKLCCSLCQPGVSLVYVQRCSSSSDARCVCKEGTYCSFKENDKCSECTDITSCPQGQGVSKHATADSDAECSLCPEGTFSDKDSYTETCQKHTENTIRPGNTTSDAVCGGSSIAASVTTATTTTVPPKTSTQAVLSIFTTTTSLRPVVKPQDSSAIIVSDTNNNINMDTNKALHAVSVLGQHGCSGTHATEQQLLLGEKDSSNPSLSSSSSSSSSCCSSSSSPKHRGPAAPDCSHSGAVHSSSPEGNIHPESPQSSSPTVTVNINTTISCHVSPTGTYVCSVPTSPATASTPSSGNRDQDHDGNLPLSTEEERLYPSPAQPSEDKEAHTAVQESGKVVC</sequence>
<dbReference type="GO" id="GO:0043120">
    <property type="term" value="F:tumor necrosis factor binding"/>
    <property type="evidence" value="ECO:0007669"/>
    <property type="project" value="TreeGrafter"/>
</dbReference>
<dbReference type="GO" id="GO:0031643">
    <property type="term" value="P:positive regulation of myelination"/>
    <property type="evidence" value="ECO:0007669"/>
    <property type="project" value="TreeGrafter"/>
</dbReference>
<feature type="repeat" description="TNFR-Cys" evidence="5">
    <location>
        <begin position="30"/>
        <end position="69"/>
    </location>
</feature>
<evidence type="ECO:0000256" key="1">
    <source>
        <dbReference type="ARBA" id="ARBA00022729"/>
    </source>
</evidence>
<dbReference type="GO" id="GO:0042129">
    <property type="term" value="P:regulation of T cell proliferation"/>
    <property type="evidence" value="ECO:0007669"/>
    <property type="project" value="TreeGrafter"/>
</dbReference>
<organism evidence="8 9">
    <name type="scientific">Albula glossodonta</name>
    <name type="common">roundjaw bonefish</name>
    <dbReference type="NCBI Taxonomy" id="121402"/>
    <lineage>
        <taxon>Eukaryota</taxon>
        <taxon>Metazoa</taxon>
        <taxon>Chordata</taxon>
        <taxon>Craniata</taxon>
        <taxon>Vertebrata</taxon>
        <taxon>Euteleostomi</taxon>
        <taxon>Actinopterygii</taxon>
        <taxon>Neopterygii</taxon>
        <taxon>Teleostei</taxon>
        <taxon>Albuliformes</taxon>
        <taxon>Albulidae</taxon>
        <taxon>Albula</taxon>
    </lineage>
</organism>
<keyword evidence="2" id="KW-0677">Repeat</keyword>
<dbReference type="SMART" id="SM00208">
    <property type="entry name" value="TNFR"/>
    <property type="match status" value="3"/>
</dbReference>
<name>A0A8T2N6M1_9TELE</name>
<comment type="caution">
    <text evidence="8">The sequence shown here is derived from an EMBL/GenBank/DDBJ whole genome shotgun (WGS) entry which is preliminary data.</text>
</comment>
<protein>
    <recommendedName>
        <fullName evidence="7">TNFR-Cys domain-containing protein</fullName>
    </recommendedName>
</protein>
<evidence type="ECO:0000313" key="8">
    <source>
        <dbReference type="EMBL" id="KAG9334241.1"/>
    </source>
</evidence>
<feature type="domain" description="TNFR-Cys" evidence="7">
    <location>
        <begin position="70"/>
        <end position="112"/>
    </location>
</feature>
<feature type="disulfide bond" evidence="5">
    <location>
        <begin position="94"/>
        <end position="112"/>
    </location>
</feature>
<proteinExistence type="predicted"/>
<dbReference type="Gene3D" id="2.10.50.10">
    <property type="entry name" value="Tumor Necrosis Factor Receptor, subunit A, domain 2"/>
    <property type="match status" value="2"/>
</dbReference>
<dbReference type="GO" id="GO:0150079">
    <property type="term" value="P:negative regulation of neuroinflammatory response"/>
    <property type="evidence" value="ECO:0007669"/>
    <property type="project" value="TreeGrafter"/>
</dbReference>
<dbReference type="Pfam" id="PF00020">
    <property type="entry name" value="TNFR_c6"/>
    <property type="match status" value="1"/>
</dbReference>
<dbReference type="InterPro" id="IPR001368">
    <property type="entry name" value="TNFR/NGFR_Cys_rich_reg"/>
</dbReference>
<evidence type="ECO:0000256" key="2">
    <source>
        <dbReference type="ARBA" id="ARBA00022737"/>
    </source>
</evidence>
<evidence type="ECO:0000256" key="6">
    <source>
        <dbReference type="SAM" id="MobiDB-lite"/>
    </source>
</evidence>
<dbReference type="GO" id="GO:0008630">
    <property type="term" value="P:intrinsic apoptotic signaling pathway in response to DNA damage"/>
    <property type="evidence" value="ECO:0007669"/>
    <property type="project" value="TreeGrafter"/>
</dbReference>
<dbReference type="PANTHER" id="PTHR47386:SF1">
    <property type="entry name" value="TUMOR NECROSIS FACTOR RECEPTOR SUPERFAMILY MEMBER 1B"/>
    <property type="match status" value="1"/>
</dbReference>
<feature type="compositionally biased region" description="Low complexity" evidence="6">
    <location>
        <begin position="324"/>
        <end position="335"/>
    </location>
</feature>
<dbReference type="SUPFAM" id="SSF57586">
    <property type="entry name" value="TNF receptor-like"/>
    <property type="match status" value="1"/>
</dbReference>
<gene>
    <name evidence="8" type="ORF">JZ751_008388</name>
</gene>
<dbReference type="PROSITE" id="PS00652">
    <property type="entry name" value="TNFR_NGFR_1"/>
    <property type="match status" value="1"/>
</dbReference>
<dbReference type="AlphaFoldDB" id="A0A8T2N6M1"/>